<feature type="active site" description="Proton acceptor" evidence="18">
    <location>
        <position position="324"/>
    </location>
</feature>
<sequence length="399" mass="43703">MTSRVEDALTALKRGQLVIVADAEDREAEGDLVGLAELVTPETVNQMVTHARGLLCAPMAPEIAQRLSLLPMLPHSSDAFQTAFTSSLDARSTSTGISAIDRAATIHQLAATTSTWDDFYHPGHLFPLIARANGVLEREGHTEAAVDLARLCGVTPVAYICEILKKNGQMARRKDLKALAEGLKIPFITISEIKAYRVAQTVSPISRVKLPTAYGEFTLQDFENGDEQPDLLLTYGDVTGQKSLLLRVHSECLTGDVFGSQRCDCGAQLQESMRRIAAAGRGAILYLRQEGRGIGLINKLRAYTLQDQGADTVEANEQLGLPADARRYERAAAILHAQGLTRVRLLTNNPDKVKQLSQAGITITQRESLEVGVTRTNRDYLLTKKHKFHHILNEVTDND</sequence>
<keyword evidence="9 18" id="KW-0479">Metal-binding</keyword>
<comment type="cofactor">
    <cofactor evidence="3">
        <name>Mg(2+)</name>
        <dbReference type="ChEBI" id="CHEBI:18420"/>
    </cofactor>
</comment>
<feature type="binding site" evidence="18">
    <location>
        <position position="263"/>
    </location>
    <ligand>
        <name>Zn(2+)</name>
        <dbReference type="ChEBI" id="CHEBI:29105"/>
        <note>catalytic</note>
    </ligand>
</feature>
<dbReference type="FunFam" id="3.40.50.10990:FF:000002">
    <property type="entry name" value="GTP cyclohydrolase-2"/>
    <property type="match status" value="1"/>
</dbReference>
<proteinExistence type="inferred from homology"/>
<dbReference type="Proteomes" id="UP000217918">
    <property type="component" value="Unassembled WGS sequence"/>
</dbReference>
<dbReference type="PANTHER" id="PTHR21327:SF18">
    <property type="entry name" value="3,4-DIHYDROXY-2-BUTANONE 4-PHOSPHATE SYNTHASE"/>
    <property type="match status" value="1"/>
</dbReference>
<comment type="catalytic activity">
    <reaction evidence="1">
        <text>D-ribulose 5-phosphate = (2S)-2-hydroxy-3-oxobutyl phosphate + formate + H(+)</text>
        <dbReference type="Rhea" id="RHEA:18457"/>
        <dbReference type="ChEBI" id="CHEBI:15378"/>
        <dbReference type="ChEBI" id="CHEBI:15740"/>
        <dbReference type="ChEBI" id="CHEBI:58121"/>
        <dbReference type="ChEBI" id="CHEBI:58830"/>
        <dbReference type="EC" id="4.1.99.12"/>
    </reaction>
</comment>
<evidence type="ECO:0000256" key="12">
    <source>
        <dbReference type="ARBA" id="ARBA00022833"/>
    </source>
</evidence>
<dbReference type="EC" id="3.5.4.25" evidence="18"/>
<comment type="pathway">
    <text evidence="5 18">Cofactor biosynthesis; riboflavin biosynthesis; 5-amino-6-(D-ribitylamino)uracil from GTP: step 1/4.</text>
</comment>
<dbReference type="FunFam" id="3.90.870.10:FF:000001">
    <property type="entry name" value="Riboflavin biosynthesis protein RibBA"/>
    <property type="match status" value="1"/>
</dbReference>
<dbReference type="GO" id="GO:0008686">
    <property type="term" value="F:3,4-dihydroxy-2-butanone-4-phosphate synthase activity"/>
    <property type="evidence" value="ECO:0007669"/>
    <property type="project" value="UniProtKB-EC"/>
</dbReference>
<keyword evidence="13" id="KW-0460">Magnesium</keyword>
<dbReference type="HAMAP" id="MF_00179">
    <property type="entry name" value="RibA"/>
    <property type="match status" value="1"/>
</dbReference>
<evidence type="ECO:0000256" key="9">
    <source>
        <dbReference type="ARBA" id="ARBA00022723"/>
    </source>
</evidence>
<dbReference type="InterPro" id="IPR017945">
    <property type="entry name" value="DHBP_synth_RibB-like_a/b_dom"/>
</dbReference>
<comment type="similarity">
    <text evidence="7">In the N-terminal section; belongs to the DHBP synthase family.</text>
</comment>
<dbReference type="InterPro" id="IPR032677">
    <property type="entry name" value="GTP_cyclohydro_II"/>
</dbReference>
<feature type="binding site" evidence="18">
    <location>
        <begin position="247"/>
        <end position="251"/>
    </location>
    <ligand>
        <name>GTP</name>
        <dbReference type="ChEBI" id="CHEBI:37565"/>
    </ligand>
</feature>
<dbReference type="GO" id="GO:0009231">
    <property type="term" value="P:riboflavin biosynthetic process"/>
    <property type="evidence" value="ECO:0007669"/>
    <property type="project" value="UniProtKB-UniRule"/>
</dbReference>
<keyword evidence="16" id="KW-0456">Lyase</keyword>
<dbReference type="GO" id="GO:0003935">
    <property type="term" value="F:GTP cyclohydrolase II activity"/>
    <property type="evidence" value="ECO:0007669"/>
    <property type="project" value="UniProtKB-UniRule"/>
</dbReference>
<comment type="function">
    <text evidence="18">Catalyzes the conversion of GTP to 2,5-diamino-6-ribosylamino-4(3H)-pyrimidinone 5'-phosphate (DARP), formate and pyrophosphate.</text>
</comment>
<gene>
    <name evidence="18" type="primary">ribA</name>
    <name evidence="20" type="ORF">CNR29_09675</name>
</gene>
<dbReference type="Gene3D" id="3.40.50.10990">
    <property type="entry name" value="GTP cyclohydrolase II"/>
    <property type="match status" value="1"/>
</dbReference>
<dbReference type="PIRSF" id="PIRSF001259">
    <property type="entry name" value="RibA"/>
    <property type="match status" value="1"/>
</dbReference>
<evidence type="ECO:0000313" key="20">
    <source>
        <dbReference type="EMBL" id="PBQ24266.1"/>
    </source>
</evidence>
<dbReference type="CDD" id="cd00641">
    <property type="entry name" value="GTP_cyclohydro2"/>
    <property type="match status" value="1"/>
</dbReference>
<comment type="cofactor">
    <cofactor evidence="2">
        <name>Mn(2+)</name>
        <dbReference type="ChEBI" id="CHEBI:29035"/>
    </cofactor>
</comment>
<evidence type="ECO:0000256" key="13">
    <source>
        <dbReference type="ARBA" id="ARBA00022842"/>
    </source>
</evidence>
<dbReference type="PANTHER" id="PTHR21327">
    <property type="entry name" value="GTP CYCLOHYDROLASE II-RELATED"/>
    <property type="match status" value="1"/>
</dbReference>
<feature type="binding site" evidence="18">
    <location>
        <position position="265"/>
    </location>
    <ligand>
        <name>Zn(2+)</name>
        <dbReference type="ChEBI" id="CHEBI:29105"/>
        <note>catalytic</note>
    </ligand>
</feature>
<evidence type="ECO:0000256" key="8">
    <source>
        <dbReference type="ARBA" id="ARBA00022619"/>
    </source>
</evidence>
<evidence type="ECO:0000256" key="16">
    <source>
        <dbReference type="ARBA" id="ARBA00023239"/>
    </source>
</evidence>
<comment type="function">
    <text evidence="4">Catalyzes the conversion of D-ribulose 5-phosphate to formate and 3,4-dihydroxy-2-butanone 4-phosphate.</text>
</comment>
<dbReference type="NCBIfam" id="NF001591">
    <property type="entry name" value="PRK00393.1"/>
    <property type="match status" value="1"/>
</dbReference>
<feature type="binding site" evidence="18">
    <location>
        <begin position="290"/>
        <end position="292"/>
    </location>
    <ligand>
        <name>GTP</name>
        <dbReference type="ChEBI" id="CHEBI:37565"/>
    </ligand>
</feature>
<evidence type="ECO:0000256" key="3">
    <source>
        <dbReference type="ARBA" id="ARBA00001946"/>
    </source>
</evidence>
<evidence type="ECO:0000259" key="19">
    <source>
        <dbReference type="Pfam" id="PF00925"/>
    </source>
</evidence>
<comment type="catalytic activity">
    <reaction evidence="17 18">
        <text>GTP + 4 H2O = 2,5-diamino-6-hydroxy-4-(5-phosphoribosylamino)-pyrimidine + formate + 2 phosphate + 3 H(+)</text>
        <dbReference type="Rhea" id="RHEA:23704"/>
        <dbReference type="ChEBI" id="CHEBI:15377"/>
        <dbReference type="ChEBI" id="CHEBI:15378"/>
        <dbReference type="ChEBI" id="CHEBI:15740"/>
        <dbReference type="ChEBI" id="CHEBI:37565"/>
        <dbReference type="ChEBI" id="CHEBI:43474"/>
        <dbReference type="ChEBI" id="CHEBI:58614"/>
        <dbReference type="EC" id="3.5.4.25"/>
    </reaction>
</comment>
<comment type="pathway">
    <text evidence="6">Cofactor biosynthesis; riboflavin biosynthesis; 2-hydroxy-3-oxobutyl phosphate from D-ribulose 5-phosphate: step 1/1.</text>
</comment>
<evidence type="ECO:0000256" key="10">
    <source>
        <dbReference type="ARBA" id="ARBA00022741"/>
    </source>
</evidence>
<protein>
    <recommendedName>
        <fullName evidence="18">GTP cyclohydrolase-2</fullName>
        <ecNumber evidence="18">3.5.4.25</ecNumber>
    </recommendedName>
    <alternativeName>
        <fullName evidence="18">GTP cyclohydrolase II</fullName>
    </alternativeName>
</protein>
<dbReference type="Pfam" id="PF00926">
    <property type="entry name" value="DHBP_synthase"/>
    <property type="match status" value="1"/>
</dbReference>
<dbReference type="GO" id="GO:0008270">
    <property type="term" value="F:zinc ion binding"/>
    <property type="evidence" value="ECO:0007669"/>
    <property type="project" value="UniProtKB-UniRule"/>
</dbReference>
<keyword evidence="11 18" id="KW-0378">Hydrolase</keyword>
<dbReference type="EMBL" id="NVYO01000001">
    <property type="protein sequence ID" value="PBQ24266.1"/>
    <property type="molecule type" value="Genomic_DNA"/>
</dbReference>
<keyword evidence="14 18" id="KW-0342">GTP-binding</keyword>
<accession>A0A2A3U058</accession>
<comment type="similarity">
    <text evidence="18">Belongs to the GTP cyclohydrolase II family.</text>
</comment>
<keyword evidence="12 18" id="KW-0862">Zinc</keyword>
<dbReference type="Pfam" id="PF00925">
    <property type="entry name" value="GTP_cyclohydro2"/>
    <property type="match status" value="1"/>
</dbReference>
<feature type="binding site" evidence="18">
    <location>
        <position position="352"/>
    </location>
    <ligand>
        <name>GTP</name>
        <dbReference type="ChEBI" id="CHEBI:37565"/>
    </ligand>
</feature>
<dbReference type="SUPFAM" id="SSF142695">
    <property type="entry name" value="RibA-like"/>
    <property type="match status" value="1"/>
</dbReference>
<keyword evidence="10 18" id="KW-0547">Nucleotide-binding</keyword>
<evidence type="ECO:0000256" key="4">
    <source>
        <dbReference type="ARBA" id="ARBA00002284"/>
    </source>
</evidence>
<evidence type="ECO:0000256" key="7">
    <source>
        <dbReference type="ARBA" id="ARBA00005520"/>
    </source>
</evidence>
<feature type="binding site" evidence="18">
    <location>
        <position position="347"/>
    </location>
    <ligand>
        <name>GTP</name>
        <dbReference type="ChEBI" id="CHEBI:37565"/>
    </ligand>
</feature>
<evidence type="ECO:0000256" key="17">
    <source>
        <dbReference type="ARBA" id="ARBA00049295"/>
    </source>
</evidence>
<organism evidence="20 21">
    <name type="scientific">Levilactobacillus brevis</name>
    <name type="common">Lactobacillus brevis</name>
    <dbReference type="NCBI Taxonomy" id="1580"/>
    <lineage>
        <taxon>Bacteria</taxon>
        <taxon>Bacillati</taxon>
        <taxon>Bacillota</taxon>
        <taxon>Bacilli</taxon>
        <taxon>Lactobacillales</taxon>
        <taxon>Lactobacillaceae</taxon>
        <taxon>Levilactobacillus</taxon>
    </lineage>
</organism>
<dbReference type="UniPathway" id="UPA00275">
    <property type="reaction ID" value="UER00399"/>
</dbReference>
<dbReference type="NCBIfam" id="TIGR00505">
    <property type="entry name" value="ribA"/>
    <property type="match status" value="1"/>
</dbReference>
<evidence type="ECO:0000256" key="1">
    <source>
        <dbReference type="ARBA" id="ARBA00000141"/>
    </source>
</evidence>
<evidence type="ECO:0000313" key="21">
    <source>
        <dbReference type="Proteomes" id="UP000217918"/>
    </source>
</evidence>
<name>A0A2A3U058_LEVBR</name>
<keyword evidence="8 18" id="KW-0686">Riboflavin biosynthesis</keyword>
<dbReference type="InterPro" id="IPR000422">
    <property type="entry name" value="DHBP_synthase_RibB"/>
</dbReference>
<dbReference type="RefSeq" id="WP_096110239.1">
    <property type="nucleotide sequence ID" value="NZ_NVYO01000001.1"/>
</dbReference>
<dbReference type="SUPFAM" id="SSF55821">
    <property type="entry name" value="YrdC/RibB"/>
    <property type="match status" value="1"/>
</dbReference>
<dbReference type="Gene3D" id="3.90.870.10">
    <property type="entry name" value="DHBP synthase"/>
    <property type="match status" value="1"/>
</dbReference>
<feature type="binding site" evidence="18">
    <location>
        <position position="252"/>
    </location>
    <ligand>
        <name>Zn(2+)</name>
        <dbReference type="ChEBI" id="CHEBI:29105"/>
        <note>catalytic</note>
    </ligand>
</feature>
<dbReference type="InterPro" id="IPR036144">
    <property type="entry name" value="RibA-like_sf"/>
</dbReference>
<evidence type="ECO:0000256" key="15">
    <source>
        <dbReference type="ARBA" id="ARBA00023211"/>
    </source>
</evidence>
<dbReference type="NCBIfam" id="TIGR00506">
    <property type="entry name" value="ribB"/>
    <property type="match status" value="1"/>
</dbReference>
<evidence type="ECO:0000256" key="6">
    <source>
        <dbReference type="ARBA" id="ARBA00004904"/>
    </source>
</evidence>
<evidence type="ECO:0000256" key="5">
    <source>
        <dbReference type="ARBA" id="ARBA00004853"/>
    </source>
</evidence>
<keyword evidence="15" id="KW-0464">Manganese</keyword>
<dbReference type="AlphaFoldDB" id="A0A2A3U058"/>
<evidence type="ECO:0000256" key="18">
    <source>
        <dbReference type="HAMAP-Rule" id="MF_00179"/>
    </source>
</evidence>
<dbReference type="GO" id="GO:0005829">
    <property type="term" value="C:cytosol"/>
    <property type="evidence" value="ECO:0007669"/>
    <property type="project" value="TreeGrafter"/>
</dbReference>
<reference evidence="20 21" key="1">
    <citation type="submission" date="2017-09" db="EMBL/GenBank/DDBJ databases">
        <title>Genome sequence of Lactobacillus brevis D7.</title>
        <authorList>
            <person name="Kwon M.-S."/>
            <person name="Lim S.K."/>
            <person name="Choi H.-J."/>
        </authorList>
    </citation>
    <scope>NUCLEOTIDE SEQUENCE [LARGE SCALE GENOMIC DNA]</scope>
    <source>
        <strain evidence="20 21">D7</strain>
    </source>
</reference>
<feature type="domain" description="GTP cyclohydrolase II" evidence="19">
    <location>
        <begin position="207"/>
        <end position="366"/>
    </location>
</feature>
<comment type="cofactor">
    <cofactor evidence="18">
        <name>Zn(2+)</name>
        <dbReference type="ChEBI" id="CHEBI:29105"/>
    </cofactor>
    <text evidence="18">Binds 1 zinc ion per subunit.</text>
</comment>
<feature type="binding site" evidence="18">
    <location>
        <position position="312"/>
    </location>
    <ligand>
        <name>GTP</name>
        <dbReference type="ChEBI" id="CHEBI:37565"/>
    </ligand>
</feature>
<dbReference type="GO" id="GO:0005525">
    <property type="term" value="F:GTP binding"/>
    <property type="evidence" value="ECO:0007669"/>
    <property type="project" value="UniProtKB-KW"/>
</dbReference>
<feature type="binding site" evidence="18">
    <location>
        <position position="268"/>
    </location>
    <ligand>
        <name>GTP</name>
        <dbReference type="ChEBI" id="CHEBI:37565"/>
    </ligand>
</feature>
<evidence type="ECO:0000256" key="2">
    <source>
        <dbReference type="ARBA" id="ARBA00001936"/>
    </source>
</evidence>
<dbReference type="InterPro" id="IPR000926">
    <property type="entry name" value="RibA"/>
</dbReference>
<comment type="caution">
    <text evidence="20">The sequence shown here is derived from an EMBL/GenBank/DDBJ whole genome shotgun (WGS) entry which is preliminary data.</text>
</comment>
<evidence type="ECO:0000256" key="14">
    <source>
        <dbReference type="ARBA" id="ARBA00023134"/>
    </source>
</evidence>
<evidence type="ECO:0000256" key="11">
    <source>
        <dbReference type="ARBA" id="ARBA00022801"/>
    </source>
</evidence>
<feature type="active site" description="Nucleophile" evidence="18">
    <location>
        <position position="326"/>
    </location>
</feature>